<dbReference type="AlphaFoldDB" id="A0A1F4VQW2"/>
<name>A0A1F4VQW2_UNCKA</name>
<reference evidence="20 21" key="1">
    <citation type="journal article" date="2016" name="Nat. Commun.">
        <title>Thousands of microbial genomes shed light on interconnected biogeochemical processes in an aquifer system.</title>
        <authorList>
            <person name="Anantharaman K."/>
            <person name="Brown C.T."/>
            <person name="Hug L.A."/>
            <person name="Sharon I."/>
            <person name="Castelle C.J."/>
            <person name="Probst A.J."/>
            <person name="Thomas B.C."/>
            <person name="Singh A."/>
            <person name="Wilkins M.J."/>
            <person name="Karaoz U."/>
            <person name="Brodie E.L."/>
            <person name="Williams K.H."/>
            <person name="Hubbard S.S."/>
            <person name="Banfield J.F."/>
        </authorList>
    </citation>
    <scope>NUCLEOTIDE SEQUENCE [LARGE SCALE GENOMIC DNA]</scope>
</reference>
<evidence type="ECO:0000313" key="20">
    <source>
        <dbReference type="EMBL" id="OGC59591.1"/>
    </source>
</evidence>
<feature type="binding site" evidence="17">
    <location>
        <position position="9"/>
    </location>
    <ligand>
        <name>ATP</name>
        <dbReference type="ChEBI" id="CHEBI:30616"/>
    </ligand>
</feature>
<feature type="transmembrane region" description="Helical" evidence="19">
    <location>
        <begin position="56"/>
        <end position="75"/>
    </location>
</feature>
<dbReference type="CDD" id="cd14265">
    <property type="entry name" value="UDPK_IM_like"/>
    <property type="match status" value="1"/>
</dbReference>
<dbReference type="GO" id="GO:0005524">
    <property type="term" value="F:ATP binding"/>
    <property type="evidence" value="ECO:0007669"/>
    <property type="project" value="UniProtKB-KW"/>
</dbReference>
<keyword evidence="13" id="KW-0594">Phospholipid biosynthesis</keyword>
<keyword evidence="8" id="KW-0418">Kinase</keyword>
<evidence type="ECO:0000256" key="6">
    <source>
        <dbReference type="ARBA" id="ARBA00022692"/>
    </source>
</evidence>
<feature type="transmembrane region" description="Helical" evidence="19">
    <location>
        <begin position="31"/>
        <end position="50"/>
    </location>
</feature>
<evidence type="ECO:0000256" key="12">
    <source>
        <dbReference type="ARBA" id="ARBA00023136"/>
    </source>
</evidence>
<evidence type="ECO:0000256" key="11">
    <source>
        <dbReference type="ARBA" id="ARBA00023098"/>
    </source>
</evidence>
<evidence type="ECO:0000256" key="14">
    <source>
        <dbReference type="ARBA" id="ARBA00023264"/>
    </source>
</evidence>
<evidence type="ECO:0000256" key="13">
    <source>
        <dbReference type="ARBA" id="ARBA00023209"/>
    </source>
</evidence>
<comment type="subcellular location">
    <subcellularLocation>
        <location evidence="1">Cell membrane</location>
        <topology evidence="1">Multi-pass membrane protein</topology>
    </subcellularLocation>
</comment>
<evidence type="ECO:0000256" key="15">
    <source>
        <dbReference type="PIRSR" id="PIRSR600829-1"/>
    </source>
</evidence>
<evidence type="ECO:0000256" key="18">
    <source>
        <dbReference type="PIRSR" id="PIRSR600829-4"/>
    </source>
</evidence>
<evidence type="ECO:0000256" key="19">
    <source>
        <dbReference type="SAM" id="Phobius"/>
    </source>
</evidence>
<evidence type="ECO:0000256" key="5">
    <source>
        <dbReference type="ARBA" id="ARBA00022679"/>
    </source>
</evidence>
<dbReference type="GO" id="GO:0005886">
    <property type="term" value="C:plasma membrane"/>
    <property type="evidence" value="ECO:0007669"/>
    <property type="project" value="UniProtKB-SubCell"/>
</dbReference>
<feature type="transmembrane region" description="Helical" evidence="19">
    <location>
        <begin position="96"/>
        <end position="117"/>
    </location>
</feature>
<keyword evidence="9 17" id="KW-0067">ATP-binding</keyword>
<keyword evidence="3" id="KW-1003">Cell membrane</keyword>
<evidence type="ECO:0000256" key="7">
    <source>
        <dbReference type="ARBA" id="ARBA00022741"/>
    </source>
</evidence>
<keyword evidence="6 19" id="KW-0812">Transmembrane</keyword>
<dbReference type="GO" id="GO:0008654">
    <property type="term" value="P:phospholipid biosynthetic process"/>
    <property type="evidence" value="ECO:0007669"/>
    <property type="project" value="UniProtKB-KW"/>
</dbReference>
<evidence type="ECO:0008006" key="22">
    <source>
        <dbReference type="Google" id="ProtNLM"/>
    </source>
</evidence>
<evidence type="ECO:0000256" key="9">
    <source>
        <dbReference type="ARBA" id="ARBA00022840"/>
    </source>
</evidence>
<evidence type="ECO:0000256" key="8">
    <source>
        <dbReference type="ARBA" id="ARBA00022777"/>
    </source>
</evidence>
<dbReference type="STRING" id="1802628.A2890_00135"/>
<feature type="binding site" evidence="16">
    <location>
        <position position="69"/>
    </location>
    <ligand>
        <name>substrate</name>
    </ligand>
</feature>
<feature type="binding site" evidence="18">
    <location>
        <position position="76"/>
    </location>
    <ligand>
        <name>a divalent metal cation</name>
        <dbReference type="ChEBI" id="CHEBI:60240"/>
    </ligand>
</feature>
<feature type="binding site" evidence="17">
    <location>
        <position position="76"/>
    </location>
    <ligand>
        <name>ATP</name>
        <dbReference type="ChEBI" id="CHEBI:30616"/>
    </ligand>
</feature>
<dbReference type="Pfam" id="PF01219">
    <property type="entry name" value="DAGK_prokar"/>
    <property type="match status" value="1"/>
</dbReference>
<dbReference type="PANTHER" id="PTHR34299">
    <property type="entry name" value="DIACYLGLYCEROL KINASE"/>
    <property type="match status" value="1"/>
</dbReference>
<dbReference type="InterPro" id="IPR000829">
    <property type="entry name" value="DAGK"/>
</dbReference>
<feature type="binding site" evidence="16">
    <location>
        <position position="9"/>
    </location>
    <ligand>
        <name>substrate</name>
    </ligand>
</feature>
<evidence type="ECO:0000256" key="16">
    <source>
        <dbReference type="PIRSR" id="PIRSR600829-2"/>
    </source>
</evidence>
<evidence type="ECO:0000256" key="4">
    <source>
        <dbReference type="ARBA" id="ARBA00022516"/>
    </source>
</evidence>
<dbReference type="InterPro" id="IPR036945">
    <property type="entry name" value="DAGK_sf"/>
</dbReference>
<protein>
    <recommendedName>
        <fullName evidence="22">Diacylglycerol kinase</fullName>
    </recommendedName>
</protein>
<sequence length="121" mass="13760">MTLVVSFLRLLKSFRHAWRGLMHTLFFHQNLRIHLAAAFIAIALGIYFQISSREWFGILVAIFLVLVAEMINTSLEEIINLVKEDHHERARIAKDVSAGMVLLATIFAVLVGLAVFLPRVF</sequence>
<evidence type="ECO:0000256" key="3">
    <source>
        <dbReference type="ARBA" id="ARBA00022475"/>
    </source>
</evidence>
<comment type="similarity">
    <text evidence="2">Belongs to the bacterial diacylglycerol kinase family.</text>
</comment>
<comment type="cofactor">
    <cofactor evidence="18">
        <name>Mg(2+)</name>
        <dbReference type="ChEBI" id="CHEBI:18420"/>
    </cofactor>
    <text evidence="18">Mn(2+), Zn(2+), Cd(2+) and Co(2+) support activity to lesser extents.</text>
</comment>
<keyword evidence="12 19" id="KW-0472">Membrane</keyword>
<dbReference type="InterPro" id="IPR033717">
    <property type="entry name" value="UDPK"/>
</dbReference>
<accession>A0A1F4VQW2</accession>
<keyword evidence="11" id="KW-0443">Lipid metabolism</keyword>
<feature type="active site" description="Proton acceptor" evidence="15">
    <location>
        <position position="69"/>
    </location>
</feature>
<gene>
    <name evidence="20" type="ORF">A2890_00135</name>
</gene>
<keyword evidence="4" id="KW-0444">Lipid biosynthesis</keyword>
<proteinExistence type="inferred from homology"/>
<evidence type="ECO:0000256" key="17">
    <source>
        <dbReference type="PIRSR" id="PIRSR600829-3"/>
    </source>
</evidence>
<keyword evidence="18" id="KW-0479">Metal-binding</keyword>
<evidence type="ECO:0000256" key="1">
    <source>
        <dbReference type="ARBA" id="ARBA00004651"/>
    </source>
</evidence>
<keyword evidence="18" id="KW-0460">Magnesium</keyword>
<keyword evidence="5" id="KW-0808">Transferase</keyword>
<evidence type="ECO:0000313" key="21">
    <source>
        <dbReference type="Proteomes" id="UP000176967"/>
    </source>
</evidence>
<comment type="caution">
    <text evidence="20">The sequence shown here is derived from an EMBL/GenBank/DDBJ whole genome shotgun (WGS) entry which is preliminary data.</text>
</comment>
<dbReference type="PANTHER" id="PTHR34299:SF1">
    <property type="entry name" value="DIACYLGLYCEROL KINASE"/>
    <property type="match status" value="1"/>
</dbReference>
<dbReference type="GO" id="GO:0046872">
    <property type="term" value="F:metal ion binding"/>
    <property type="evidence" value="ECO:0007669"/>
    <property type="project" value="UniProtKB-KW"/>
</dbReference>
<keyword evidence="14" id="KW-1208">Phospholipid metabolism</keyword>
<organism evidence="20 21">
    <name type="scientific">candidate division WWE3 bacterium RIFCSPLOWO2_01_FULL_53_14</name>
    <dbReference type="NCBI Taxonomy" id="1802628"/>
    <lineage>
        <taxon>Bacteria</taxon>
        <taxon>Katanobacteria</taxon>
    </lineage>
</organism>
<dbReference type="Proteomes" id="UP000176967">
    <property type="component" value="Unassembled WGS sequence"/>
</dbReference>
<dbReference type="GO" id="GO:0016301">
    <property type="term" value="F:kinase activity"/>
    <property type="evidence" value="ECO:0007669"/>
    <property type="project" value="UniProtKB-KW"/>
</dbReference>
<evidence type="ECO:0000256" key="2">
    <source>
        <dbReference type="ARBA" id="ARBA00005967"/>
    </source>
</evidence>
<evidence type="ECO:0000256" key="10">
    <source>
        <dbReference type="ARBA" id="ARBA00022989"/>
    </source>
</evidence>
<keyword evidence="10 19" id="KW-1133">Transmembrane helix</keyword>
<dbReference type="Gene3D" id="1.10.287.3610">
    <property type="match status" value="1"/>
</dbReference>
<keyword evidence="7 17" id="KW-0547">Nucleotide-binding</keyword>
<dbReference type="EMBL" id="MEVL01000038">
    <property type="protein sequence ID" value="OGC59591.1"/>
    <property type="molecule type" value="Genomic_DNA"/>
</dbReference>
<feature type="binding site" evidence="17">
    <location>
        <begin position="94"/>
        <end position="95"/>
    </location>
    <ligand>
        <name>ATP</name>
        <dbReference type="ChEBI" id="CHEBI:30616"/>
    </ligand>
</feature>